<proteinExistence type="predicted"/>
<organism evidence="4 5">
    <name type="scientific">Rhizoctonia solani AG-3 Rhs1AP</name>
    <dbReference type="NCBI Taxonomy" id="1086054"/>
    <lineage>
        <taxon>Eukaryota</taxon>
        <taxon>Fungi</taxon>
        <taxon>Dikarya</taxon>
        <taxon>Basidiomycota</taxon>
        <taxon>Agaricomycotina</taxon>
        <taxon>Agaricomycetes</taxon>
        <taxon>Cantharellales</taxon>
        <taxon>Ceratobasidiaceae</taxon>
        <taxon>Rhizoctonia</taxon>
    </lineage>
</organism>
<dbReference type="Gene3D" id="1.20.58.120">
    <property type="entry name" value="BAG domain"/>
    <property type="match status" value="1"/>
</dbReference>
<feature type="coiled-coil region" evidence="1">
    <location>
        <begin position="406"/>
        <end position="455"/>
    </location>
</feature>
<dbReference type="EMBL" id="JATN01000322">
    <property type="protein sequence ID" value="EUC56192.1"/>
    <property type="molecule type" value="Genomic_DNA"/>
</dbReference>
<dbReference type="OrthoDB" id="333905at2759"/>
<evidence type="ECO:0000256" key="1">
    <source>
        <dbReference type="SAM" id="Coils"/>
    </source>
</evidence>
<comment type="caution">
    <text evidence="4">The sequence shown here is derived from an EMBL/GenBank/DDBJ whole genome shotgun (WGS) entry which is preliminary data.</text>
</comment>
<evidence type="ECO:0000259" key="3">
    <source>
        <dbReference type="PROSITE" id="PS51035"/>
    </source>
</evidence>
<dbReference type="InterPro" id="IPR036533">
    <property type="entry name" value="BAG_dom_sf"/>
</dbReference>
<keyword evidence="1" id="KW-0175">Coiled coil</keyword>
<dbReference type="Pfam" id="PF02179">
    <property type="entry name" value="BAG"/>
    <property type="match status" value="1"/>
</dbReference>
<dbReference type="Proteomes" id="UP000030108">
    <property type="component" value="Unassembled WGS sequence"/>
</dbReference>
<evidence type="ECO:0000313" key="5">
    <source>
        <dbReference type="Proteomes" id="UP000030108"/>
    </source>
</evidence>
<evidence type="ECO:0000313" key="4">
    <source>
        <dbReference type="EMBL" id="EUC56192.1"/>
    </source>
</evidence>
<dbReference type="AlphaFoldDB" id="X8J2N6"/>
<feature type="compositionally biased region" description="Basic and acidic residues" evidence="2">
    <location>
        <begin position="126"/>
        <end position="137"/>
    </location>
</feature>
<evidence type="ECO:0000256" key="2">
    <source>
        <dbReference type="SAM" id="MobiDB-lite"/>
    </source>
</evidence>
<dbReference type="SUPFAM" id="SSF63491">
    <property type="entry name" value="BAG domain"/>
    <property type="match status" value="1"/>
</dbReference>
<accession>X8J2N6</accession>
<reference evidence="5" key="1">
    <citation type="journal article" date="2014" name="Genome Announc.">
        <title>Draft genome sequence of the plant-pathogenic soil fungus Rhizoctonia solani anastomosis group 3 strain Rhs1AP.</title>
        <authorList>
            <person name="Cubeta M.A."/>
            <person name="Thomas E."/>
            <person name="Dean R.A."/>
            <person name="Jabaji S."/>
            <person name="Neate S.M."/>
            <person name="Tavantzis S."/>
            <person name="Toda T."/>
            <person name="Vilgalys R."/>
            <person name="Bharathan N."/>
            <person name="Fedorova-Abrams N."/>
            <person name="Pakala S.B."/>
            <person name="Pakala S.M."/>
            <person name="Zafar N."/>
            <person name="Joardar V."/>
            <person name="Losada L."/>
            <person name="Nierman W.C."/>
        </authorList>
    </citation>
    <scope>NUCLEOTIDE SEQUENCE [LARGE SCALE GENOMIC DNA]</scope>
    <source>
        <strain evidence="5">AG-3</strain>
    </source>
</reference>
<protein>
    <submittedName>
        <fullName evidence="4">BAG domain protein, putative</fullName>
    </submittedName>
</protein>
<feature type="region of interest" description="Disordered" evidence="2">
    <location>
        <begin position="95"/>
        <end position="175"/>
    </location>
</feature>
<sequence length="477" mass="53839">MASRSSYSTCGSSTSSIYSYEFAPRSYVRPHTESTPVSGYPYIPHNATTQEREACNSRIHAIRARNASYAQSSHSGVFKPEGYRPHAGVEAGSIHIPAGKSSSLGHSADIHSSSEGEDSSGPETPYSHDRFIWKDSSDDVSEQESLDHSHHQGSNADFGSYKYYPPAPPVVPEEQHPTELASDTFTTAASAATRKELQQLTYEFHNLVLGFKFPPNLEFTNLSKEGELPKLTHTSTNKSLLEHNQRLEKLLEKLDAIESHGDKDIQRMRKQAVEWMLSELETLKRMESMALYNYATIHHYADSDPYSPTVMDYYPAAAPPMQVVSLAPWGSYAEYVHGLFQQRACDSDWYLRQRAQVDITSAHNIIQEVLGELQTCVNAFCFPDRLDFQQLSEDGQVPQLADTKRNSAVNEHYQNLEELLERLQDVRTRGDGAVRRAKADAIAQVKGELEEMKRKKAVIWYNTQADGNPRKRFWAIW</sequence>
<dbReference type="PROSITE" id="PS51035">
    <property type="entry name" value="BAG"/>
    <property type="match status" value="1"/>
</dbReference>
<feature type="domain" description="BAG" evidence="3">
    <location>
        <begin position="247"/>
        <end position="284"/>
    </location>
</feature>
<name>X8J2N6_9AGAM</name>
<dbReference type="GO" id="GO:0051087">
    <property type="term" value="F:protein-folding chaperone binding"/>
    <property type="evidence" value="ECO:0007669"/>
    <property type="project" value="InterPro"/>
</dbReference>
<gene>
    <name evidence="4" type="ORF">RSOL_165920</name>
</gene>
<dbReference type="InterPro" id="IPR003103">
    <property type="entry name" value="BAG_domain"/>
</dbReference>